<dbReference type="RefSeq" id="WP_274268475.1">
    <property type="nucleotide sequence ID" value="NZ_CP117880.1"/>
</dbReference>
<dbReference type="Gene3D" id="2.170.130.10">
    <property type="entry name" value="TonB-dependent receptor, plug domain"/>
    <property type="match status" value="1"/>
</dbReference>
<keyword evidence="3" id="KW-0998">Cell outer membrane</keyword>
<keyword evidence="4" id="KW-0732">Signal</keyword>
<dbReference type="SUPFAM" id="SSF49452">
    <property type="entry name" value="Starch-binding domain-like"/>
    <property type="match status" value="1"/>
</dbReference>
<dbReference type="PANTHER" id="PTHR40980">
    <property type="entry name" value="PLUG DOMAIN-CONTAINING PROTEIN"/>
    <property type="match status" value="1"/>
</dbReference>
<dbReference type="InterPro" id="IPR036942">
    <property type="entry name" value="Beta-barrel_TonB_sf"/>
</dbReference>
<dbReference type="EMBL" id="CP117880">
    <property type="protein sequence ID" value="WDF69763.1"/>
    <property type="molecule type" value="Genomic_DNA"/>
</dbReference>
<feature type="signal peptide" evidence="4">
    <location>
        <begin position="1"/>
        <end position="23"/>
    </location>
</feature>
<protein>
    <submittedName>
        <fullName evidence="6">TonB-dependent receptor</fullName>
    </submittedName>
</protein>
<reference evidence="6 7" key="1">
    <citation type="submission" date="2023-02" db="EMBL/GenBank/DDBJ databases">
        <title>Genome sequence of Sphingobacterium sp. KACC 22765.</title>
        <authorList>
            <person name="Kim S."/>
            <person name="Heo J."/>
            <person name="Kwon S.-W."/>
        </authorList>
    </citation>
    <scope>NUCLEOTIDE SEQUENCE [LARGE SCALE GENOMIC DNA]</scope>
    <source>
        <strain evidence="6 7">KACC 22765</strain>
    </source>
</reference>
<sequence length="943" mass="105618">MSCIKTKLPLFIIFTLFASFCLAQTGNIRGKISDTDDGTMLTGVSVRIANSPIGASTDTAGVFTLNALEPGKYDLVLSYVGYQQLTVSEVVVTADQVLTLDLQLKREGEEIAEVVVNAKRLSNTQTAVIAEVKKAHQVVSGISQQQIKLSQDRDAGQVLSRIPGLTIVDNRFVVVRGLPERYNQVMFNNVIAPSSEVDRRTFSFDLIPSNVLDRILINKSGSAENPGDFSGGLIKVFTSAPANENFTTFSLGSNYRAGTTFKPYLYNRMSGTDFLGFDNSNRPLPSAFPSTNTLRNSTLNDPVRVSAPRMLNNDLSTRQMNAIPDINFGASMGRAWNFGGQRLSLLAALNYSQSFVYYEREFARYLTQDEANPTMALDPRFIYTDQRYEKENRVSALANLTYVFNPYHKIELKSLFNQIGENVNLVRSGVDFIQFEENMRRNYLFQYRSRSIATEQLEGTHRFAEGRSTVNWVVGFNYLNEQQPNLRRFRTMDNAGDGVYRMIIPPSSNLVETGTYHGDLNEIGLNNGVNFTQQLGSEDRESPILLKAGYMIDYRSRRFGSRYFSYRGASGVNTDSYATLPLDQIFANDNFGSDGFIIEEGTSPRDSYDATNFLSAGYAGVELPLGDFYVSAGLRFEYNILRLNSALDNGTPVNVDNPVFSPLGFVNLEYAFSDAHKVRASYGRTVNRPEFREIAPFLFYDFEFDAGRYGNPDLETANIDNFDLRYEFYPRNGETLSLGTFYKRFTNPIETAILLQGGDNPAFTFTNAAGGAYNYGVELEVRKSFRDLTSSAFVDKLSVNLNASLIKSEVDYGTSADVVAQDRIRPMQGQSPYVTNLILAYQDDEKGWQVSGAYNVVGPRIYAIGSVQFPAIYELPRNAVDLTITKNIKQFSIKAGVQDLLNAPYRFYQDTNRDQRIDINVDDVIMNYRRGPLCTLGLTYTIK</sequence>
<evidence type="ECO:0000256" key="1">
    <source>
        <dbReference type="ARBA" id="ARBA00004442"/>
    </source>
</evidence>
<feature type="chain" id="PRO_5045780003" evidence="4">
    <location>
        <begin position="24"/>
        <end position="943"/>
    </location>
</feature>
<gene>
    <name evidence="6" type="ORF">PQ465_05125</name>
</gene>
<dbReference type="Pfam" id="PF07715">
    <property type="entry name" value="Plug"/>
    <property type="match status" value="1"/>
</dbReference>
<dbReference type="Proteomes" id="UP001221558">
    <property type="component" value="Chromosome"/>
</dbReference>
<evidence type="ECO:0000259" key="5">
    <source>
        <dbReference type="Pfam" id="PF07715"/>
    </source>
</evidence>
<dbReference type="Gene3D" id="2.40.170.20">
    <property type="entry name" value="TonB-dependent receptor, beta-barrel domain"/>
    <property type="match status" value="1"/>
</dbReference>
<proteinExistence type="predicted"/>
<feature type="domain" description="TonB-dependent receptor plug" evidence="5">
    <location>
        <begin position="133"/>
        <end position="228"/>
    </location>
</feature>
<evidence type="ECO:0000313" key="6">
    <source>
        <dbReference type="EMBL" id="WDF69763.1"/>
    </source>
</evidence>
<keyword evidence="7" id="KW-1185">Reference proteome</keyword>
<dbReference type="InterPro" id="IPR013784">
    <property type="entry name" value="Carb-bd-like_fold"/>
</dbReference>
<name>A0ABY7WMX8_9SPHI</name>
<accession>A0ABY7WMX8</accession>
<dbReference type="SUPFAM" id="SSF56935">
    <property type="entry name" value="Porins"/>
    <property type="match status" value="1"/>
</dbReference>
<dbReference type="Pfam" id="PF13715">
    <property type="entry name" value="CarbopepD_reg_2"/>
    <property type="match status" value="1"/>
</dbReference>
<evidence type="ECO:0000256" key="4">
    <source>
        <dbReference type="SAM" id="SignalP"/>
    </source>
</evidence>
<evidence type="ECO:0000256" key="2">
    <source>
        <dbReference type="ARBA" id="ARBA00023136"/>
    </source>
</evidence>
<dbReference type="Gene3D" id="2.60.40.1120">
    <property type="entry name" value="Carboxypeptidase-like, regulatory domain"/>
    <property type="match status" value="1"/>
</dbReference>
<evidence type="ECO:0000256" key="3">
    <source>
        <dbReference type="ARBA" id="ARBA00023237"/>
    </source>
</evidence>
<dbReference type="PANTHER" id="PTHR40980:SF5">
    <property type="entry name" value="TONB-DEPENDENT RECEPTOR"/>
    <property type="match status" value="1"/>
</dbReference>
<comment type="subcellular location">
    <subcellularLocation>
        <location evidence="1">Cell outer membrane</location>
    </subcellularLocation>
</comment>
<evidence type="ECO:0000313" key="7">
    <source>
        <dbReference type="Proteomes" id="UP001221558"/>
    </source>
</evidence>
<dbReference type="InterPro" id="IPR012910">
    <property type="entry name" value="Plug_dom"/>
</dbReference>
<dbReference type="InterPro" id="IPR037066">
    <property type="entry name" value="Plug_dom_sf"/>
</dbReference>
<keyword evidence="6" id="KW-0675">Receptor</keyword>
<organism evidence="6 7">
    <name type="scientific">Sphingobacterium oryzagri</name>
    <dbReference type="NCBI Taxonomy" id="3025669"/>
    <lineage>
        <taxon>Bacteria</taxon>
        <taxon>Pseudomonadati</taxon>
        <taxon>Bacteroidota</taxon>
        <taxon>Sphingobacteriia</taxon>
        <taxon>Sphingobacteriales</taxon>
        <taxon>Sphingobacteriaceae</taxon>
        <taxon>Sphingobacterium</taxon>
    </lineage>
</organism>
<keyword evidence="2" id="KW-0472">Membrane</keyword>